<reference evidence="2" key="1">
    <citation type="submission" date="2020-04" db="EMBL/GenBank/DDBJ databases">
        <authorList>
            <person name="Chiriac C."/>
            <person name="Salcher M."/>
            <person name="Ghai R."/>
            <person name="Kavagutti S V."/>
        </authorList>
    </citation>
    <scope>NUCLEOTIDE SEQUENCE</scope>
</reference>
<accession>A0A6J5M3Q0</accession>
<gene>
    <name evidence="2" type="ORF">UFOVP395_146</name>
</gene>
<evidence type="ECO:0000256" key="1">
    <source>
        <dbReference type="SAM" id="MobiDB-lite"/>
    </source>
</evidence>
<organism evidence="2">
    <name type="scientific">uncultured Caudovirales phage</name>
    <dbReference type="NCBI Taxonomy" id="2100421"/>
    <lineage>
        <taxon>Viruses</taxon>
        <taxon>Duplodnaviria</taxon>
        <taxon>Heunggongvirae</taxon>
        <taxon>Uroviricota</taxon>
        <taxon>Caudoviricetes</taxon>
        <taxon>Peduoviridae</taxon>
        <taxon>Maltschvirus</taxon>
        <taxon>Maltschvirus maltsch</taxon>
    </lineage>
</organism>
<name>A0A6J5M3Q0_9CAUD</name>
<evidence type="ECO:0000313" key="2">
    <source>
        <dbReference type="EMBL" id="CAB4140811.1"/>
    </source>
</evidence>
<feature type="region of interest" description="Disordered" evidence="1">
    <location>
        <begin position="62"/>
        <end position="81"/>
    </location>
</feature>
<sequence>MKVQLLTDIAEAIRDYSNDIPTLYEQLVGIFVRNGMTIDQLEECIGIDEDLDAAIDEYEEYHNTTDDDFDDDWPDGGREDF</sequence>
<protein>
    <submittedName>
        <fullName evidence="2">Uncharacterized protein</fullName>
    </submittedName>
</protein>
<dbReference type="EMBL" id="LR796380">
    <property type="protein sequence ID" value="CAB4140811.1"/>
    <property type="molecule type" value="Genomic_DNA"/>
</dbReference>
<proteinExistence type="predicted"/>